<proteinExistence type="inferred from homology"/>
<evidence type="ECO:0000256" key="1">
    <source>
        <dbReference type="ARBA" id="ARBA00006043"/>
    </source>
</evidence>
<dbReference type="GO" id="GO:0031593">
    <property type="term" value="F:polyubiquitin modification-dependent protein binding"/>
    <property type="evidence" value="ECO:0007669"/>
    <property type="project" value="TreeGrafter"/>
</dbReference>
<feature type="compositionally biased region" description="Basic residues" evidence="3">
    <location>
        <begin position="287"/>
        <end position="296"/>
    </location>
</feature>
<reference evidence="6 7" key="1">
    <citation type="journal article" date="2019" name="Fungal Biol. Biotechnol.">
        <title>Draft genome sequence of fastidious pathogen Ceratobasidium theobromae, which causes vascular-streak dieback in Theobroma cacao.</title>
        <authorList>
            <person name="Ali S.S."/>
            <person name="Asman A."/>
            <person name="Shao J."/>
            <person name="Firmansyah A.P."/>
            <person name="Susilo A.W."/>
            <person name="Rosmana A."/>
            <person name="McMahon P."/>
            <person name="Junaid M."/>
            <person name="Guest D."/>
            <person name="Kheng T.Y."/>
            <person name="Meinhardt L.W."/>
            <person name="Bailey B.A."/>
        </authorList>
    </citation>
    <scope>NUCLEOTIDE SEQUENCE [LARGE SCALE GENOMIC DNA]</scope>
    <source>
        <strain evidence="6 7">CT2</strain>
    </source>
</reference>
<feature type="domain" description="Ubiquitin fusion degradation protein UFD1 N-terminal subdomain 1" evidence="4">
    <location>
        <begin position="36"/>
        <end position="135"/>
    </location>
</feature>
<dbReference type="AlphaFoldDB" id="A0A5N5QUC9"/>
<name>A0A5N5QUC9_9AGAM</name>
<feature type="domain" description="Ubiquitin fusion degradation protein UFD1 N-terminal subdomain 2" evidence="5">
    <location>
        <begin position="136"/>
        <end position="218"/>
    </location>
</feature>
<dbReference type="InterPro" id="IPR042299">
    <property type="entry name" value="Ufd1-like_Nn"/>
</dbReference>
<dbReference type="PANTHER" id="PTHR12555:SF13">
    <property type="entry name" value="UBIQUITIN RECOGNITION FACTOR IN ER-ASSOCIATED DEGRADATION PROTEIN 1"/>
    <property type="match status" value="1"/>
</dbReference>
<evidence type="ECO:0000313" key="6">
    <source>
        <dbReference type="EMBL" id="KAB5595268.1"/>
    </source>
</evidence>
<accession>A0A5N5QUC9</accession>
<dbReference type="EMBL" id="SSOP01000011">
    <property type="protein sequence ID" value="KAB5595268.1"/>
    <property type="molecule type" value="Genomic_DNA"/>
</dbReference>
<feature type="region of interest" description="Disordered" evidence="3">
    <location>
        <begin position="363"/>
        <end position="416"/>
    </location>
</feature>
<feature type="compositionally biased region" description="Polar residues" evidence="3">
    <location>
        <begin position="396"/>
        <end position="407"/>
    </location>
</feature>
<dbReference type="Pfam" id="PF24842">
    <property type="entry name" value="UFD1_N2"/>
    <property type="match status" value="1"/>
</dbReference>
<protein>
    <submittedName>
        <fullName evidence="6">Ubiquitin fusion degradation protein Ufd1</fullName>
    </submittedName>
</protein>
<dbReference type="Gene3D" id="2.40.40.50">
    <property type="entry name" value="Ubiquitin fusion degradation protein UFD1, N-terminal domain"/>
    <property type="match status" value="1"/>
</dbReference>
<organism evidence="6 7">
    <name type="scientific">Ceratobasidium theobromae</name>
    <dbReference type="NCBI Taxonomy" id="1582974"/>
    <lineage>
        <taxon>Eukaryota</taxon>
        <taxon>Fungi</taxon>
        <taxon>Dikarya</taxon>
        <taxon>Basidiomycota</taxon>
        <taxon>Agaricomycotina</taxon>
        <taxon>Agaricomycetes</taxon>
        <taxon>Cantharellales</taxon>
        <taxon>Ceratobasidiaceae</taxon>
        <taxon>Ceratobasidium</taxon>
    </lineage>
</organism>
<dbReference type="Gene3D" id="3.10.330.10">
    <property type="match status" value="1"/>
</dbReference>
<comment type="caution">
    <text evidence="6">The sequence shown here is derived from an EMBL/GenBank/DDBJ whole genome shotgun (WGS) entry which is preliminary data.</text>
</comment>
<feature type="compositionally biased region" description="Polar residues" evidence="3">
    <location>
        <begin position="363"/>
        <end position="389"/>
    </location>
</feature>
<keyword evidence="7" id="KW-1185">Reference proteome</keyword>
<feature type="region of interest" description="Disordered" evidence="3">
    <location>
        <begin position="242"/>
        <end position="301"/>
    </location>
</feature>
<feature type="compositionally biased region" description="Low complexity" evidence="3">
    <location>
        <begin position="245"/>
        <end position="256"/>
    </location>
</feature>
<dbReference type="Proteomes" id="UP000383932">
    <property type="component" value="Unassembled WGS sequence"/>
</dbReference>
<evidence type="ECO:0000259" key="4">
    <source>
        <dbReference type="Pfam" id="PF03152"/>
    </source>
</evidence>
<dbReference type="PANTHER" id="PTHR12555">
    <property type="entry name" value="UBIQUITIN FUSION DEGRADATON PROTEIN 1"/>
    <property type="match status" value="1"/>
</dbReference>
<evidence type="ECO:0000256" key="3">
    <source>
        <dbReference type="SAM" id="MobiDB-lite"/>
    </source>
</evidence>
<sequence>MFYDEDGMLPNAPGGLFAPNFGGTLTPSGRRGRRAYDEYLKAYSMAMLPGKERANVSYGGKIILPPSSLANLSELDLEGPWFFQLKNPSNPAAATHGGVLEFIAEEGCAHLPFWMMRTLRLTEGDPIRITSTTLPKGKFVKIQAQEKEFIEVSDPKAVLESSLRNFSALTQGDIFEIQYNMLTFSFLIMELKPDQSSAGGPAGISIIDTDLEVDFATPKGYVEPVRTPAAPPPTMAEKLKIDLNGSTPGSSRPGSSLAMAGLTAGPSADAPGGFDPFKGSGQTLAGRKTKGKGKSVRKIEEVDPSSTIIRTDKLRTMTTDDLENNARAPAPLGLPFGKLFFGYPVIPYKEPAASVDVPAPQLESTAFSGSGQTLAGGSRSETPSQTTARTAAPPQSKANWGKGNTLNGREVTGSDD</sequence>
<dbReference type="Pfam" id="PF03152">
    <property type="entry name" value="UFD1_N1"/>
    <property type="match status" value="1"/>
</dbReference>
<evidence type="ECO:0000313" key="7">
    <source>
        <dbReference type="Proteomes" id="UP000383932"/>
    </source>
</evidence>
<evidence type="ECO:0000256" key="2">
    <source>
        <dbReference type="ARBA" id="ARBA00022786"/>
    </source>
</evidence>
<dbReference type="GO" id="GO:0036503">
    <property type="term" value="P:ERAD pathway"/>
    <property type="evidence" value="ECO:0007669"/>
    <property type="project" value="TreeGrafter"/>
</dbReference>
<gene>
    <name evidence="6" type="ORF">CTheo_1346</name>
</gene>
<dbReference type="InterPro" id="IPR055417">
    <property type="entry name" value="UFD1_N1"/>
</dbReference>
<dbReference type="OrthoDB" id="422728at2759"/>
<dbReference type="InterPro" id="IPR055418">
    <property type="entry name" value="UFD1_N2"/>
</dbReference>
<comment type="similarity">
    <text evidence="1">Belongs to the UFD1 family.</text>
</comment>
<keyword evidence="2" id="KW-0833">Ubl conjugation pathway</keyword>
<dbReference type="InterPro" id="IPR004854">
    <property type="entry name" value="Ufd1-like"/>
</dbReference>
<evidence type="ECO:0000259" key="5">
    <source>
        <dbReference type="Pfam" id="PF24842"/>
    </source>
</evidence>
<dbReference type="GO" id="GO:0006511">
    <property type="term" value="P:ubiquitin-dependent protein catabolic process"/>
    <property type="evidence" value="ECO:0007669"/>
    <property type="project" value="InterPro"/>
</dbReference>
<dbReference type="GO" id="GO:0034098">
    <property type="term" value="C:VCP-NPL4-UFD1 AAA ATPase complex"/>
    <property type="evidence" value="ECO:0007669"/>
    <property type="project" value="TreeGrafter"/>
</dbReference>